<dbReference type="SUPFAM" id="SSF53335">
    <property type="entry name" value="S-adenosyl-L-methionine-dependent methyltransferases"/>
    <property type="match status" value="1"/>
</dbReference>
<name>A0A7S0L1X7_9EUKA</name>
<dbReference type="AlphaFoldDB" id="A0A7S0L1X7"/>
<reference evidence="1" key="1">
    <citation type="submission" date="2021-01" db="EMBL/GenBank/DDBJ databases">
        <authorList>
            <person name="Corre E."/>
            <person name="Pelletier E."/>
            <person name="Niang G."/>
            <person name="Scheremetjew M."/>
            <person name="Finn R."/>
            <person name="Kale V."/>
            <person name="Holt S."/>
            <person name="Cochrane G."/>
            <person name="Meng A."/>
            <person name="Brown T."/>
            <person name="Cohen L."/>
        </authorList>
    </citation>
    <scope>NUCLEOTIDE SEQUENCE</scope>
    <source>
        <strain evidence="1">PLY182g</strain>
    </source>
</reference>
<dbReference type="InterPro" id="IPR029063">
    <property type="entry name" value="SAM-dependent_MTases_sf"/>
</dbReference>
<sequence>MALLSAGQTNELLADLADEVLSLCLARNDDGALPLSNGLARSADLEELYHEELYPDTEIVLQRPMAGMPAAEPGASAATIIEMFALAARSRLECSECIAERVQQQEQRHRQSGEMYPPAADCRISETRVYLRCLSRRETFGAEIECKVWPASLLLARLLWSYPWLVGGRAVLELGAGVGLAALGAARAGAAKVLLTDINGKALKYARENVRKNGADAAAACRVAHLDWAEPPILSASAAAPDGAAPVRPSCPFDALAAEEGGRGGRCAEDGQDDLDGVDPSLLGSFDVLLGADIVNNDGLPALVYRMLTLYLSPRGHFLMLAPRPRHRHKVDELRAMLLASDTMEVRILVVPAWLSVGIEEAEDIVHELYVVSWRGGDE</sequence>
<dbReference type="PANTHER" id="PTHR14614:SF132">
    <property type="entry name" value="PROTEIN-LYSINE METHYLTRANSFERASE C42C1.13"/>
    <property type="match status" value="1"/>
</dbReference>
<evidence type="ECO:0000313" key="1">
    <source>
        <dbReference type="EMBL" id="CAD8599818.1"/>
    </source>
</evidence>
<organism evidence="1">
    <name type="scientific">Coccolithus braarudii</name>
    <dbReference type="NCBI Taxonomy" id="221442"/>
    <lineage>
        <taxon>Eukaryota</taxon>
        <taxon>Haptista</taxon>
        <taxon>Haptophyta</taxon>
        <taxon>Prymnesiophyceae</taxon>
        <taxon>Coccolithales</taxon>
        <taxon>Coccolithaceae</taxon>
        <taxon>Coccolithus</taxon>
    </lineage>
</organism>
<protein>
    <recommendedName>
        <fullName evidence="2">Calmodulin-lysine N-methyltransferase</fullName>
    </recommendedName>
</protein>
<dbReference type="Pfam" id="PF10294">
    <property type="entry name" value="Methyltransf_16"/>
    <property type="match status" value="1"/>
</dbReference>
<dbReference type="PANTHER" id="PTHR14614">
    <property type="entry name" value="HEPATOCELLULAR CARCINOMA-ASSOCIATED ANTIGEN"/>
    <property type="match status" value="1"/>
</dbReference>
<proteinExistence type="predicted"/>
<dbReference type="EMBL" id="HBEY01006434">
    <property type="protein sequence ID" value="CAD8599818.1"/>
    <property type="molecule type" value="Transcribed_RNA"/>
</dbReference>
<dbReference type="Gene3D" id="3.40.50.150">
    <property type="entry name" value="Vaccinia Virus protein VP39"/>
    <property type="match status" value="1"/>
</dbReference>
<accession>A0A7S0L1X7</accession>
<gene>
    <name evidence="1" type="ORF">CPEL01642_LOCUS3148</name>
</gene>
<dbReference type="InterPro" id="IPR019410">
    <property type="entry name" value="Methyltransf_16"/>
</dbReference>
<evidence type="ECO:0008006" key="2">
    <source>
        <dbReference type="Google" id="ProtNLM"/>
    </source>
</evidence>